<dbReference type="AlphaFoldDB" id="A0A418Y106"/>
<evidence type="ECO:0000256" key="5">
    <source>
        <dbReference type="ARBA" id="ARBA00022643"/>
    </source>
</evidence>
<comment type="cofactor">
    <cofactor evidence="1">
        <name>FMN</name>
        <dbReference type="ChEBI" id="CHEBI:58210"/>
    </cofactor>
</comment>
<dbReference type="CDD" id="cd02803">
    <property type="entry name" value="OYE_like_FMN_family"/>
    <property type="match status" value="1"/>
</dbReference>
<dbReference type="InterPro" id="IPR013785">
    <property type="entry name" value="Aldolase_TIM"/>
</dbReference>
<evidence type="ECO:0000256" key="6">
    <source>
        <dbReference type="ARBA" id="ARBA00022723"/>
    </source>
</evidence>
<feature type="domain" description="NADH:flavin oxidoreductase/NADH oxidase N-terminal" evidence="10">
    <location>
        <begin position="8"/>
        <end position="361"/>
    </location>
</feature>
<dbReference type="Gene3D" id="3.20.20.70">
    <property type="entry name" value="Aldolase class I"/>
    <property type="match status" value="1"/>
</dbReference>
<keyword evidence="13" id="KW-1185">Reference proteome</keyword>
<evidence type="ECO:0000256" key="4">
    <source>
        <dbReference type="ARBA" id="ARBA00022630"/>
    </source>
</evidence>
<dbReference type="InterPro" id="IPR036188">
    <property type="entry name" value="FAD/NAD-bd_sf"/>
</dbReference>
<organism evidence="12 13">
    <name type="scientific">Massilia cavernae</name>
    <dbReference type="NCBI Taxonomy" id="2320864"/>
    <lineage>
        <taxon>Bacteria</taxon>
        <taxon>Pseudomonadati</taxon>
        <taxon>Pseudomonadota</taxon>
        <taxon>Betaproteobacteria</taxon>
        <taxon>Burkholderiales</taxon>
        <taxon>Oxalobacteraceae</taxon>
        <taxon>Telluria group</taxon>
        <taxon>Massilia</taxon>
    </lineage>
</organism>
<evidence type="ECO:0000256" key="7">
    <source>
        <dbReference type="ARBA" id="ARBA00023002"/>
    </source>
</evidence>
<comment type="similarity">
    <text evidence="3">In the N-terminal section; belongs to the NADH:flavin oxidoreductase/NADH oxidase family.</text>
</comment>
<dbReference type="GO" id="GO:0016491">
    <property type="term" value="F:oxidoreductase activity"/>
    <property type="evidence" value="ECO:0007669"/>
    <property type="project" value="UniProtKB-KW"/>
</dbReference>
<dbReference type="InterPro" id="IPR001155">
    <property type="entry name" value="OxRdtase_FMN_N"/>
</dbReference>
<dbReference type="Pfam" id="PF12831">
    <property type="entry name" value="FAD_oxidored"/>
    <property type="match status" value="1"/>
</dbReference>
<gene>
    <name evidence="12" type="ORF">D3872_09420</name>
</gene>
<evidence type="ECO:0000256" key="1">
    <source>
        <dbReference type="ARBA" id="ARBA00001917"/>
    </source>
</evidence>
<evidence type="ECO:0000313" key="13">
    <source>
        <dbReference type="Proteomes" id="UP000284006"/>
    </source>
</evidence>
<evidence type="ECO:0000256" key="9">
    <source>
        <dbReference type="ARBA" id="ARBA00023014"/>
    </source>
</evidence>
<comment type="cofactor">
    <cofactor evidence="2">
        <name>[4Fe-4S] cluster</name>
        <dbReference type="ChEBI" id="CHEBI:49883"/>
    </cofactor>
</comment>
<dbReference type="GO" id="GO:0010181">
    <property type="term" value="F:FMN binding"/>
    <property type="evidence" value="ECO:0007669"/>
    <property type="project" value="InterPro"/>
</dbReference>
<dbReference type="PANTHER" id="PTHR42917:SF2">
    <property type="entry name" value="2,4-DIENOYL-COA REDUCTASE [(2E)-ENOYL-COA-PRODUCING]"/>
    <property type="match status" value="1"/>
</dbReference>
<dbReference type="Gene3D" id="3.40.50.720">
    <property type="entry name" value="NAD(P)-binding Rossmann-like Domain"/>
    <property type="match status" value="1"/>
</dbReference>
<keyword evidence="6" id="KW-0479">Metal-binding</keyword>
<feature type="domain" description="FAD/NAD(P)-binding" evidence="11">
    <location>
        <begin position="484"/>
        <end position="669"/>
    </location>
</feature>
<dbReference type="EMBL" id="QYUP01000089">
    <property type="protein sequence ID" value="RJG19031.1"/>
    <property type="molecule type" value="Genomic_DNA"/>
</dbReference>
<reference evidence="12 13" key="1">
    <citation type="submission" date="2018-09" db="EMBL/GenBank/DDBJ databases">
        <authorList>
            <person name="Zhu H."/>
        </authorList>
    </citation>
    <scope>NUCLEOTIDE SEQUENCE [LARGE SCALE GENOMIC DNA]</scope>
    <source>
        <strain evidence="12 13">K1S02-61</strain>
    </source>
</reference>
<dbReference type="PRINTS" id="PR00368">
    <property type="entry name" value="FADPNR"/>
</dbReference>
<keyword evidence="4" id="KW-0285">Flavoprotein</keyword>
<dbReference type="GO" id="GO:0046872">
    <property type="term" value="F:metal ion binding"/>
    <property type="evidence" value="ECO:0007669"/>
    <property type="project" value="UniProtKB-KW"/>
</dbReference>
<keyword evidence="8" id="KW-0408">Iron</keyword>
<dbReference type="InterPro" id="IPR051793">
    <property type="entry name" value="NADH:flavin_oxidoreductase"/>
</dbReference>
<evidence type="ECO:0000256" key="2">
    <source>
        <dbReference type="ARBA" id="ARBA00001966"/>
    </source>
</evidence>
<keyword evidence="5" id="KW-0288">FMN</keyword>
<proteinExistence type="inferred from homology"/>
<dbReference type="Proteomes" id="UP000284006">
    <property type="component" value="Unassembled WGS sequence"/>
</dbReference>
<dbReference type="SUPFAM" id="SSF51905">
    <property type="entry name" value="FAD/NAD(P)-binding domain"/>
    <property type="match status" value="1"/>
</dbReference>
<dbReference type="SUPFAM" id="SSF51395">
    <property type="entry name" value="FMN-linked oxidoreductases"/>
    <property type="match status" value="1"/>
</dbReference>
<sequence length="705" mass="74885">MGNPYQALFQPGRIGTLEIRNRIMMAPMGSNFAEEDGSCGERIQAFYEARAKGGAGLLTMGSCAIAYPHGTAEPFQVGVSRDDFIPGLAGIAERVHRHGAKIAMQLQHAGKTAARDAAEGREVWVPSLPPSFKTDIMAAITNEELASFVRPRGVPKLRVMEQADIDQMVEFFAAAAARAQQAGFDAVELHAAHTYILAGFLSPYYNRREDGYGGPIENRARLLREVIAAVKARTGAGFPVWVRLDGEELRTPGGITLADAVATARIAVDAGADAISMSAYAMIDTGTAFTEAPLPQAPDAFVGYARAVRAAVDVPVIAAGRIEAESAAAHIAQGDFDYVTMARKLLADPDIPIKLEQNRPQDIRPCIYCYACVSQIFINQRVKCAVNALTGHESEAAIEPAAAPRHVLVVGAGPAGMEAARVAALRGHRVTLVERSSRMGGTLFFAGLAYPENGRLLDYLVNQVKQSAIEVCLSTAATPELVARLKPDAIVVASGARRAAPAIEGAGQKHVWSGDELRRLMTGDDADAIAKAKLSLTERAMFKAGGMIGVTDSARAVQSLSKLWMPIGARVVIVGGGLVGLELAEFLLARGRAVTVLEESDKPGRELPIVRRWRVLEAVEGHGTLHRQAKVTAITAKEVVWQDAGGATRRSAADSVVLAVGAEADDSVTRMLAGCGVPLYSAGDCNGIGYIEQAMHEGNRVGRMV</sequence>
<dbReference type="Pfam" id="PF07992">
    <property type="entry name" value="Pyr_redox_2"/>
    <property type="match status" value="1"/>
</dbReference>
<evidence type="ECO:0000259" key="11">
    <source>
        <dbReference type="Pfam" id="PF07992"/>
    </source>
</evidence>
<dbReference type="PRINTS" id="PR00411">
    <property type="entry name" value="PNDRDTASEI"/>
</dbReference>
<protein>
    <submittedName>
        <fullName evidence="12">FAD-dependent oxidoreductase</fullName>
    </submittedName>
</protein>
<keyword evidence="9" id="KW-0411">Iron-sulfur</keyword>
<evidence type="ECO:0000259" key="10">
    <source>
        <dbReference type="Pfam" id="PF00724"/>
    </source>
</evidence>
<dbReference type="InterPro" id="IPR023753">
    <property type="entry name" value="FAD/NAD-binding_dom"/>
</dbReference>
<evidence type="ECO:0000256" key="3">
    <source>
        <dbReference type="ARBA" id="ARBA00011048"/>
    </source>
</evidence>
<dbReference type="GO" id="GO:0051536">
    <property type="term" value="F:iron-sulfur cluster binding"/>
    <property type="evidence" value="ECO:0007669"/>
    <property type="project" value="UniProtKB-KW"/>
</dbReference>
<dbReference type="OrthoDB" id="8521686at2"/>
<dbReference type="RefSeq" id="WP_119810522.1">
    <property type="nucleotide sequence ID" value="NZ_QYUP01000089.1"/>
</dbReference>
<accession>A0A418Y106</accession>
<comment type="caution">
    <text evidence="12">The sequence shown here is derived from an EMBL/GenBank/DDBJ whole genome shotgun (WGS) entry which is preliminary data.</text>
</comment>
<keyword evidence="7" id="KW-0560">Oxidoreductase</keyword>
<evidence type="ECO:0000313" key="12">
    <source>
        <dbReference type="EMBL" id="RJG19031.1"/>
    </source>
</evidence>
<evidence type="ECO:0000256" key="8">
    <source>
        <dbReference type="ARBA" id="ARBA00023004"/>
    </source>
</evidence>
<dbReference type="Gene3D" id="3.50.50.60">
    <property type="entry name" value="FAD/NAD(P)-binding domain"/>
    <property type="match status" value="1"/>
</dbReference>
<dbReference type="Pfam" id="PF00724">
    <property type="entry name" value="Oxidored_FMN"/>
    <property type="match status" value="1"/>
</dbReference>
<dbReference type="PANTHER" id="PTHR42917">
    <property type="entry name" value="2,4-DIENOYL-COA REDUCTASE"/>
    <property type="match status" value="1"/>
</dbReference>
<name>A0A418Y106_9BURK</name>